<dbReference type="Proteomes" id="UP000242180">
    <property type="component" value="Unassembled WGS sequence"/>
</dbReference>
<dbReference type="InParanoid" id="A0A1X2HAH5"/>
<feature type="transmembrane region" description="Helical" evidence="1">
    <location>
        <begin position="48"/>
        <end position="70"/>
    </location>
</feature>
<evidence type="ECO:0000313" key="3">
    <source>
        <dbReference type="Proteomes" id="UP000242180"/>
    </source>
</evidence>
<feature type="transmembrane region" description="Helical" evidence="1">
    <location>
        <begin position="104"/>
        <end position="126"/>
    </location>
</feature>
<dbReference type="STRING" id="13706.A0A1X2HAH5"/>
<feature type="transmembrane region" description="Helical" evidence="1">
    <location>
        <begin position="77"/>
        <end position="98"/>
    </location>
</feature>
<dbReference type="EMBL" id="MCGN01000006">
    <property type="protein sequence ID" value="ORY95673.1"/>
    <property type="molecule type" value="Genomic_DNA"/>
</dbReference>
<proteinExistence type="predicted"/>
<feature type="transmembrane region" description="Helical" evidence="1">
    <location>
        <begin position="201"/>
        <end position="218"/>
    </location>
</feature>
<dbReference type="AlphaFoldDB" id="A0A1X2HAH5"/>
<feature type="transmembrane region" description="Helical" evidence="1">
    <location>
        <begin position="224"/>
        <end position="241"/>
    </location>
</feature>
<sequence length="264" mass="29811">MSRLHIFQKVVNVIVYLFFLSATVYSVVGPAPNDEIIQEGQTYITPSFWISYLWTAIHILLGGFVIYQWFEPAHEPAIHGVGWHFVISVLLNAAWLALLKSGHFIIGFIFVLFVASSVSFVFYNLEKNFPAASWYDKLFVHAPFSLWHGWIVFSAVVNLFQAFTTVHEEGPSVWIRILVILGEIFLVSTAVGYVEYKKEKGDITGALVIGVGLLAVFTNQQDPWIHWVSLVAAIFTILYPTRPYISKYVLKRPSNGDENAPLLG</sequence>
<organism evidence="2 3">
    <name type="scientific">Syncephalastrum racemosum</name>
    <name type="common">Filamentous fungus</name>
    <dbReference type="NCBI Taxonomy" id="13706"/>
    <lineage>
        <taxon>Eukaryota</taxon>
        <taxon>Fungi</taxon>
        <taxon>Fungi incertae sedis</taxon>
        <taxon>Mucoromycota</taxon>
        <taxon>Mucoromycotina</taxon>
        <taxon>Mucoromycetes</taxon>
        <taxon>Mucorales</taxon>
        <taxon>Syncephalastraceae</taxon>
        <taxon>Syncephalastrum</taxon>
    </lineage>
</organism>
<dbReference type="OrthoDB" id="5586934at2759"/>
<feature type="transmembrane region" description="Helical" evidence="1">
    <location>
        <begin position="10"/>
        <end position="28"/>
    </location>
</feature>
<protein>
    <recommendedName>
        <fullName evidence="4">Tryptophan-rich sensory protein</fullName>
    </recommendedName>
</protein>
<keyword evidence="1" id="KW-0472">Membrane</keyword>
<name>A0A1X2HAH5_SYNRA</name>
<keyword evidence="1" id="KW-1133">Transmembrane helix</keyword>
<feature type="transmembrane region" description="Helical" evidence="1">
    <location>
        <begin position="138"/>
        <end position="161"/>
    </location>
</feature>
<gene>
    <name evidence="2" type="ORF">BCR43DRAFT_564507</name>
</gene>
<dbReference type="OMA" id="YITPAPW"/>
<evidence type="ECO:0000313" key="2">
    <source>
        <dbReference type="EMBL" id="ORY95673.1"/>
    </source>
</evidence>
<comment type="caution">
    <text evidence="2">The sequence shown here is derived from an EMBL/GenBank/DDBJ whole genome shotgun (WGS) entry which is preliminary data.</text>
</comment>
<reference evidence="2 3" key="1">
    <citation type="submission" date="2016-07" db="EMBL/GenBank/DDBJ databases">
        <title>Pervasive Adenine N6-methylation of Active Genes in Fungi.</title>
        <authorList>
            <consortium name="DOE Joint Genome Institute"/>
            <person name="Mondo S.J."/>
            <person name="Dannebaum R.O."/>
            <person name="Kuo R.C."/>
            <person name="Labutti K."/>
            <person name="Haridas S."/>
            <person name="Kuo A."/>
            <person name="Salamov A."/>
            <person name="Ahrendt S.R."/>
            <person name="Lipzen A."/>
            <person name="Sullivan W."/>
            <person name="Andreopoulos W.B."/>
            <person name="Clum A."/>
            <person name="Lindquist E."/>
            <person name="Daum C."/>
            <person name="Ramamoorthy G.K."/>
            <person name="Gryganskyi A."/>
            <person name="Culley D."/>
            <person name="Magnuson J.K."/>
            <person name="James T.Y."/>
            <person name="O'Malley M.A."/>
            <person name="Stajich J.E."/>
            <person name="Spatafora J.W."/>
            <person name="Visel A."/>
            <person name="Grigoriev I.V."/>
        </authorList>
    </citation>
    <scope>NUCLEOTIDE SEQUENCE [LARGE SCALE GENOMIC DNA]</scope>
    <source>
        <strain evidence="2 3">NRRL 2496</strain>
    </source>
</reference>
<keyword evidence="3" id="KW-1185">Reference proteome</keyword>
<keyword evidence="1" id="KW-0812">Transmembrane</keyword>
<evidence type="ECO:0000256" key="1">
    <source>
        <dbReference type="SAM" id="Phobius"/>
    </source>
</evidence>
<feature type="transmembrane region" description="Helical" evidence="1">
    <location>
        <begin position="173"/>
        <end position="194"/>
    </location>
</feature>
<accession>A0A1X2HAH5</accession>
<evidence type="ECO:0008006" key="4">
    <source>
        <dbReference type="Google" id="ProtNLM"/>
    </source>
</evidence>